<dbReference type="EMBL" id="MDLC01000002">
    <property type="protein sequence ID" value="ODS25060.1"/>
    <property type="molecule type" value="Genomic_DNA"/>
</dbReference>
<organism evidence="2 3">
    <name type="scientific">Candidatus Endobugula sertula</name>
    <name type="common">Bugula neritina bacterial symbiont</name>
    <dbReference type="NCBI Taxonomy" id="62101"/>
    <lineage>
        <taxon>Bacteria</taxon>
        <taxon>Pseudomonadati</taxon>
        <taxon>Pseudomonadota</taxon>
        <taxon>Gammaproteobacteria</taxon>
        <taxon>Cellvibrionales</taxon>
        <taxon>Cellvibrionaceae</taxon>
        <taxon>Candidatus Endobugula</taxon>
    </lineage>
</organism>
<proteinExistence type="predicted"/>
<sequence>MADFTSIAAVCSSIARFIEFSFREQQPITGRTTSVRVLRTVDLNPDTSTLLTPPTLSLFLYRVDYNKTMRAAWSATAVYDSHSHLPLDLHFLLIPWGENADHEHRMIGRAMQCLEDTPIFSGPLLDPIATWSSQESIQVCLEDLSTEDVMRTFDSLPLDYKLSIPYLARITVLHGQRDDLVPRTASVVTGVTSEVSDE</sequence>
<dbReference type="STRING" id="62101.AB835_00715"/>
<name>A0A1D2QU42_9GAMM</name>
<feature type="domain" description="Pvc16 N-terminal" evidence="1">
    <location>
        <begin position="10"/>
        <end position="179"/>
    </location>
</feature>
<gene>
    <name evidence="2" type="ORF">AB835_00715</name>
</gene>
<protein>
    <recommendedName>
        <fullName evidence="1">Pvc16 N-terminal domain-containing protein</fullName>
    </recommendedName>
</protein>
<accession>A0A1D2QU42</accession>
<dbReference type="Pfam" id="PF14065">
    <property type="entry name" value="Pvc16_N"/>
    <property type="match status" value="1"/>
</dbReference>
<evidence type="ECO:0000313" key="3">
    <source>
        <dbReference type="Proteomes" id="UP000242502"/>
    </source>
</evidence>
<evidence type="ECO:0000259" key="1">
    <source>
        <dbReference type="Pfam" id="PF14065"/>
    </source>
</evidence>
<dbReference type="InterPro" id="IPR025351">
    <property type="entry name" value="Pvc16_N"/>
</dbReference>
<comment type="caution">
    <text evidence="2">The sequence shown here is derived from an EMBL/GenBank/DDBJ whole genome shotgun (WGS) entry which is preliminary data.</text>
</comment>
<dbReference type="AlphaFoldDB" id="A0A1D2QU42"/>
<evidence type="ECO:0000313" key="2">
    <source>
        <dbReference type="EMBL" id="ODS25060.1"/>
    </source>
</evidence>
<reference evidence="2 3" key="1">
    <citation type="journal article" date="2016" name="Appl. Environ. Microbiol.">
        <title>Lack of Overt Genome Reduction in the Bryostatin-Producing Bryozoan Symbiont "Candidatus Endobugula sertula".</title>
        <authorList>
            <person name="Miller I.J."/>
            <person name="Vanee N."/>
            <person name="Fong S.S."/>
            <person name="Lim-Fong G.E."/>
            <person name="Kwan J.C."/>
        </authorList>
    </citation>
    <scope>NUCLEOTIDE SEQUENCE [LARGE SCALE GENOMIC DNA]</scope>
    <source>
        <strain evidence="2">AB1-4</strain>
    </source>
</reference>
<dbReference type="Proteomes" id="UP000242502">
    <property type="component" value="Unassembled WGS sequence"/>
</dbReference>